<dbReference type="InterPro" id="IPR050389">
    <property type="entry name" value="LysR-type_TF"/>
</dbReference>
<name>A0A1G9BX53_9GAMM</name>
<sequence>MELEELYRRDLSLLVALQVLIEERSVTQAAKRLHLSQSATSRILSRLRTMLGDPLFTRVGSSLLPTNFALNCQQRLQAPIAELSQLLTPRQFDPAQCRQTFCIAVTDFGSQSLMPTILERLYSQAPGLNLEVTPVQHQELKDQLGSKGVDLAICRSPGESAPLKSKELGQVGVRAVMAPDHPLANQPLTLSNYQQYPQAVVAISDGVKALLDDAMTSLPERRTLLRSSSLCHALVLLKHQPLLLTLPSGMAEQAAANHNLVVKPLPFSLPRIDYHLFWHSRTDLDPAQQWLRDEITSATAAILNGKLA</sequence>
<dbReference type="InterPro" id="IPR005119">
    <property type="entry name" value="LysR_subst-bd"/>
</dbReference>
<evidence type="ECO:0000259" key="5">
    <source>
        <dbReference type="PROSITE" id="PS50931"/>
    </source>
</evidence>
<keyword evidence="4" id="KW-0804">Transcription</keyword>
<evidence type="ECO:0000256" key="1">
    <source>
        <dbReference type="ARBA" id="ARBA00009437"/>
    </source>
</evidence>
<keyword evidence="3 6" id="KW-0238">DNA-binding</keyword>
<dbReference type="Pfam" id="PF00126">
    <property type="entry name" value="HTH_1"/>
    <property type="match status" value="1"/>
</dbReference>
<dbReference type="PANTHER" id="PTHR30118">
    <property type="entry name" value="HTH-TYPE TRANSCRIPTIONAL REGULATOR LEUO-RELATED"/>
    <property type="match status" value="1"/>
</dbReference>
<dbReference type="Pfam" id="PF03466">
    <property type="entry name" value="LysR_substrate"/>
    <property type="match status" value="1"/>
</dbReference>
<dbReference type="InterPro" id="IPR037402">
    <property type="entry name" value="YidZ_PBP2"/>
</dbReference>
<evidence type="ECO:0000256" key="4">
    <source>
        <dbReference type="ARBA" id="ARBA00023163"/>
    </source>
</evidence>
<gene>
    <name evidence="6" type="ORF">SAMN04488540_1382</name>
</gene>
<evidence type="ECO:0000313" key="6">
    <source>
        <dbReference type="EMBL" id="SDK44036.1"/>
    </source>
</evidence>
<dbReference type="PROSITE" id="PS50931">
    <property type="entry name" value="HTH_LYSR"/>
    <property type="match status" value="1"/>
</dbReference>
<dbReference type="PANTHER" id="PTHR30118:SF15">
    <property type="entry name" value="TRANSCRIPTIONAL REGULATORY PROTEIN"/>
    <property type="match status" value="1"/>
</dbReference>
<dbReference type="AlphaFoldDB" id="A0A1G9BX53"/>
<organism evidence="6 7">
    <name type="scientific">Ferrimonas sediminum</name>
    <dbReference type="NCBI Taxonomy" id="718193"/>
    <lineage>
        <taxon>Bacteria</taxon>
        <taxon>Pseudomonadati</taxon>
        <taxon>Pseudomonadota</taxon>
        <taxon>Gammaproteobacteria</taxon>
        <taxon>Alteromonadales</taxon>
        <taxon>Ferrimonadaceae</taxon>
        <taxon>Ferrimonas</taxon>
    </lineage>
</organism>
<dbReference type="SUPFAM" id="SSF46785">
    <property type="entry name" value="Winged helix' DNA-binding domain"/>
    <property type="match status" value="1"/>
</dbReference>
<reference evidence="7" key="1">
    <citation type="submission" date="2016-10" db="EMBL/GenBank/DDBJ databases">
        <authorList>
            <person name="Varghese N."/>
            <person name="Submissions S."/>
        </authorList>
    </citation>
    <scope>NUCLEOTIDE SEQUENCE [LARGE SCALE GENOMIC DNA]</scope>
    <source>
        <strain evidence="7">DSM 23317</strain>
    </source>
</reference>
<dbReference type="GO" id="GO:0003677">
    <property type="term" value="F:DNA binding"/>
    <property type="evidence" value="ECO:0007669"/>
    <property type="project" value="UniProtKB-KW"/>
</dbReference>
<evidence type="ECO:0000256" key="2">
    <source>
        <dbReference type="ARBA" id="ARBA00023015"/>
    </source>
</evidence>
<evidence type="ECO:0000256" key="3">
    <source>
        <dbReference type="ARBA" id="ARBA00023125"/>
    </source>
</evidence>
<dbReference type="Proteomes" id="UP000199527">
    <property type="component" value="Unassembled WGS sequence"/>
</dbReference>
<evidence type="ECO:0000313" key="7">
    <source>
        <dbReference type="Proteomes" id="UP000199527"/>
    </source>
</evidence>
<keyword evidence="7" id="KW-1185">Reference proteome</keyword>
<dbReference type="Gene3D" id="1.10.10.10">
    <property type="entry name" value="Winged helix-like DNA-binding domain superfamily/Winged helix DNA-binding domain"/>
    <property type="match status" value="1"/>
</dbReference>
<dbReference type="Gene3D" id="3.40.190.10">
    <property type="entry name" value="Periplasmic binding protein-like II"/>
    <property type="match status" value="2"/>
</dbReference>
<dbReference type="InterPro" id="IPR000847">
    <property type="entry name" value="LysR_HTH_N"/>
</dbReference>
<dbReference type="SUPFAM" id="SSF53850">
    <property type="entry name" value="Periplasmic binding protein-like II"/>
    <property type="match status" value="1"/>
</dbReference>
<comment type="similarity">
    <text evidence="1">Belongs to the LysR transcriptional regulatory family.</text>
</comment>
<dbReference type="CDD" id="cd08417">
    <property type="entry name" value="PBP2_Nitroaromatics_like"/>
    <property type="match status" value="1"/>
</dbReference>
<accession>A0A1G9BX53</accession>
<dbReference type="GO" id="GO:0003700">
    <property type="term" value="F:DNA-binding transcription factor activity"/>
    <property type="evidence" value="ECO:0007669"/>
    <property type="project" value="InterPro"/>
</dbReference>
<dbReference type="OrthoDB" id="6621790at2"/>
<proteinExistence type="inferred from homology"/>
<feature type="domain" description="HTH lysR-type" evidence="5">
    <location>
        <begin position="9"/>
        <end position="66"/>
    </location>
</feature>
<dbReference type="PRINTS" id="PR00039">
    <property type="entry name" value="HTHLYSR"/>
</dbReference>
<dbReference type="InterPro" id="IPR036388">
    <property type="entry name" value="WH-like_DNA-bd_sf"/>
</dbReference>
<dbReference type="InterPro" id="IPR036390">
    <property type="entry name" value="WH_DNA-bd_sf"/>
</dbReference>
<dbReference type="EMBL" id="FNEM01000038">
    <property type="protein sequence ID" value="SDK44036.1"/>
    <property type="molecule type" value="Genomic_DNA"/>
</dbReference>
<protein>
    <submittedName>
        <fullName evidence="6">DNA-binding transcriptional regulator, LysR family</fullName>
    </submittedName>
</protein>
<keyword evidence="2" id="KW-0805">Transcription regulation</keyword>